<dbReference type="Pfam" id="PF01722">
    <property type="entry name" value="BolA"/>
    <property type="match status" value="1"/>
</dbReference>
<evidence type="ECO:0000259" key="5">
    <source>
        <dbReference type="Pfam" id="PF02657"/>
    </source>
</evidence>
<accession>A0A8T2VJH3</accession>
<evidence type="ECO:0000256" key="1">
    <source>
        <dbReference type="ARBA" id="ARBA00004229"/>
    </source>
</evidence>
<gene>
    <name evidence="6" type="ORF">KP509_01G029700</name>
</gene>
<comment type="subcellular location">
    <subcellularLocation>
        <location evidence="1">Plastid</location>
        <location evidence="1">Chloroplast</location>
    </subcellularLocation>
</comment>
<dbReference type="InterPro" id="IPR003808">
    <property type="entry name" value="Fe-S_metab-assoc_dom"/>
</dbReference>
<dbReference type="Gene3D" id="3.30.300.90">
    <property type="entry name" value="BolA-like"/>
    <property type="match status" value="1"/>
</dbReference>
<sequence>MPSSYLLPASSAAAFYRCPCFSFLSNASASSSLSSSSLSSSRPSLARFLLARRRSYVQIPPHERSFSRGRQYGRAFHSTIAASTSVQTVEDLPSKLAEIVKLFQIVPDPRAKYEQLLHYGRKLKPLPKEYQILENKVQGCVSQVWVRASMDEGKRVYFEAESDSMLTRGLAALLVEGLSGALAVEILKISPDFIQMLGLNQSLTPSRSNGFLNMLKLMQKKTLELAIEAESTTGPVTEKDAGIDGRSPGNKISEVKVLNDVKGTSPAVEIKSRKETIRQKIETMLNPVVLEVEDVSYQHAGHAGVQGGASETHFNLKIVSPIFDGKTLVKRHRLVYDALQEELQNGLHALSIVAKTPTEAEKL</sequence>
<feature type="domain" description="Fe-S metabolism associated" evidence="5">
    <location>
        <begin position="101"/>
        <end position="220"/>
    </location>
</feature>
<dbReference type="InterPro" id="IPR036065">
    <property type="entry name" value="BolA-like_sf"/>
</dbReference>
<dbReference type="SUPFAM" id="SSF82657">
    <property type="entry name" value="BolA-like"/>
    <property type="match status" value="1"/>
</dbReference>
<dbReference type="SUPFAM" id="SSF82649">
    <property type="entry name" value="SufE/NifU"/>
    <property type="match status" value="1"/>
</dbReference>
<dbReference type="Gene3D" id="3.90.1010.10">
    <property type="match status" value="1"/>
</dbReference>
<dbReference type="EMBL" id="CM035406">
    <property type="protein sequence ID" value="KAH7445936.1"/>
    <property type="molecule type" value="Genomic_DNA"/>
</dbReference>
<dbReference type="PANTHER" id="PTHR46230">
    <property type="match status" value="1"/>
</dbReference>
<dbReference type="GO" id="GO:0009507">
    <property type="term" value="C:chloroplast"/>
    <property type="evidence" value="ECO:0007669"/>
    <property type="project" value="UniProtKB-SubCell"/>
</dbReference>
<evidence type="ECO:0000313" key="7">
    <source>
        <dbReference type="Proteomes" id="UP000825935"/>
    </source>
</evidence>
<protein>
    <recommendedName>
        <fullName evidence="5">Fe-S metabolism associated domain-containing protein</fullName>
    </recommendedName>
</protein>
<keyword evidence="3" id="KW-0934">Plastid</keyword>
<organism evidence="6 7">
    <name type="scientific">Ceratopteris richardii</name>
    <name type="common">Triangle waterfern</name>
    <dbReference type="NCBI Taxonomy" id="49495"/>
    <lineage>
        <taxon>Eukaryota</taxon>
        <taxon>Viridiplantae</taxon>
        <taxon>Streptophyta</taxon>
        <taxon>Embryophyta</taxon>
        <taxon>Tracheophyta</taxon>
        <taxon>Polypodiopsida</taxon>
        <taxon>Polypodiidae</taxon>
        <taxon>Polypodiales</taxon>
        <taxon>Pteridineae</taxon>
        <taxon>Pteridaceae</taxon>
        <taxon>Parkerioideae</taxon>
        <taxon>Ceratopteris</taxon>
    </lineage>
</organism>
<keyword evidence="2" id="KW-0150">Chloroplast</keyword>
<name>A0A8T2VJH3_CERRI</name>
<dbReference type="FunFam" id="3.30.300.90:FF:000004">
    <property type="entry name" value="SufE-like protein, chloroplastic"/>
    <property type="match status" value="1"/>
</dbReference>
<proteinExistence type="predicted"/>
<dbReference type="OMA" id="DSQFKTR"/>
<dbReference type="AlphaFoldDB" id="A0A8T2VJH3"/>
<evidence type="ECO:0000256" key="2">
    <source>
        <dbReference type="ARBA" id="ARBA00022528"/>
    </source>
</evidence>
<dbReference type="GO" id="GO:0016226">
    <property type="term" value="P:iron-sulfur cluster assembly"/>
    <property type="evidence" value="ECO:0007669"/>
    <property type="project" value="TreeGrafter"/>
</dbReference>
<reference evidence="6" key="1">
    <citation type="submission" date="2021-08" db="EMBL/GenBank/DDBJ databases">
        <title>WGS assembly of Ceratopteris richardii.</title>
        <authorList>
            <person name="Marchant D.B."/>
            <person name="Chen G."/>
            <person name="Jenkins J."/>
            <person name="Shu S."/>
            <person name="Leebens-Mack J."/>
            <person name="Grimwood J."/>
            <person name="Schmutz J."/>
            <person name="Soltis P."/>
            <person name="Soltis D."/>
            <person name="Chen Z.-H."/>
        </authorList>
    </citation>
    <scope>NUCLEOTIDE SEQUENCE</scope>
    <source>
        <strain evidence="6">Whitten #5841</strain>
        <tissue evidence="6">Leaf</tissue>
    </source>
</reference>
<dbReference type="Proteomes" id="UP000825935">
    <property type="component" value="Chromosome 1"/>
</dbReference>
<keyword evidence="4" id="KW-0809">Transit peptide</keyword>
<evidence type="ECO:0000256" key="3">
    <source>
        <dbReference type="ARBA" id="ARBA00022640"/>
    </source>
</evidence>
<evidence type="ECO:0000256" key="4">
    <source>
        <dbReference type="ARBA" id="ARBA00022946"/>
    </source>
</evidence>
<dbReference type="Pfam" id="PF02657">
    <property type="entry name" value="SufE"/>
    <property type="match status" value="1"/>
</dbReference>
<evidence type="ECO:0000313" key="6">
    <source>
        <dbReference type="EMBL" id="KAH7445936.1"/>
    </source>
</evidence>
<dbReference type="OrthoDB" id="411584at2759"/>
<keyword evidence="7" id="KW-1185">Reference proteome</keyword>
<dbReference type="InterPro" id="IPR002634">
    <property type="entry name" value="BolA"/>
</dbReference>
<dbReference type="PANTHER" id="PTHR46230:SF3">
    <property type="entry name" value="SUFE-LIKE PROTEIN 1, CHLOROPLASTIC_MITOCHONDRIAL"/>
    <property type="match status" value="1"/>
</dbReference>
<comment type="caution">
    <text evidence="6">The sequence shown here is derived from an EMBL/GenBank/DDBJ whole genome shotgun (WGS) entry which is preliminary data.</text>
</comment>